<evidence type="ECO:0000256" key="6">
    <source>
        <dbReference type="SAM" id="Phobius"/>
    </source>
</evidence>
<dbReference type="PANTHER" id="PTHR42948:SF1">
    <property type="entry name" value="TRANSPORTER"/>
    <property type="match status" value="1"/>
</dbReference>
<organism evidence="7 8">
    <name type="scientific">Clostridium tetanomorphum</name>
    <dbReference type="NCBI Taxonomy" id="1553"/>
    <lineage>
        <taxon>Bacteria</taxon>
        <taxon>Bacillati</taxon>
        <taxon>Bacillota</taxon>
        <taxon>Clostridia</taxon>
        <taxon>Eubacteriales</taxon>
        <taxon>Clostridiaceae</taxon>
        <taxon>Clostridium</taxon>
    </lineage>
</organism>
<proteinExistence type="predicted"/>
<feature type="transmembrane region" description="Helical" evidence="6">
    <location>
        <begin position="383"/>
        <end position="403"/>
    </location>
</feature>
<dbReference type="SUPFAM" id="SSF161070">
    <property type="entry name" value="SNF-like"/>
    <property type="match status" value="1"/>
</dbReference>
<sequence>MSGNDLQRNTNIEIEQRETFNSKYGFILACIGSAMGLANIWMFPWRLGAYGGAAFLIPYLIFLYGFSTFGLMGEFAFGRKMRKGPVGAFEKAFKSKGKKHGAKVGAIPVIGLTGVLTFYCVVIGWILKYFTLAVMGQFRTMDVDNYFTVFSASSSAIPWNMAGIIITGLIVSLGIQNGIEKANKYMMTTFYIVVFIIMFRALTLPEAMEGVKFLLVPKWEELFHIKTWIMALGMTFFTLSLGGAGMVIYGSYLKDGEDVPDITRKTAIFDLLASLMSALFTIPAAFAFGLDPGAGPKLLFMTLPKVFNSMPGGYIFGILFFMCVVFAAISSSINMIEVPVEALIDRLKFSRSKSILVICIICAAIGAPLNLDAALFGKFADLFSVQIFPCGAILCAITMYWIYGADKAREDINAGAVKPLGKWFEPFMKYVFTPVSAIIVFAGFVLGGF</sequence>
<feature type="transmembrane region" description="Helical" evidence="6">
    <location>
        <begin position="185"/>
        <end position="205"/>
    </location>
</feature>
<comment type="caution">
    <text evidence="7">The sequence shown here is derived from an EMBL/GenBank/DDBJ whole genome shotgun (WGS) entry which is preliminary data.</text>
</comment>
<dbReference type="PROSITE" id="PS50267">
    <property type="entry name" value="NA_NEUROTRAN_SYMP_3"/>
    <property type="match status" value="1"/>
</dbReference>
<evidence type="ECO:0000256" key="2">
    <source>
        <dbReference type="ARBA" id="ARBA00022448"/>
    </source>
</evidence>
<evidence type="ECO:0000256" key="1">
    <source>
        <dbReference type="ARBA" id="ARBA00004141"/>
    </source>
</evidence>
<feature type="transmembrane region" description="Helical" evidence="6">
    <location>
        <begin position="225"/>
        <end position="250"/>
    </location>
</feature>
<gene>
    <name evidence="7" type="ORF">HGG79_16130</name>
</gene>
<keyword evidence="2" id="KW-0813">Transport</keyword>
<protein>
    <submittedName>
        <fullName evidence="7">Sodium-dependent transporter</fullName>
    </submittedName>
</protein>
<dbReference type="Proteomes" id="UP000563151">
    <property type="component" value="Unassembled WGS sequence"/>
</dbReference>
<feature type="transmembrane region" description="Helical" evidence="6">
    <location>
        <begin position="271"/>
        <end position="290"/>
    </location>
</feature>
<keyword evidence="3 6" id="KW-0812">Transmembrane</keyword>
<evidence type="ECO:0000256" key="3">
    <source>
        <dbReference type="ARBA" id="ARBA00022692"/>
    </source>
</evidence>
<keyword evidence="4 6" id="KW-1133">Transmembrane helix</keyword>
<evidence type="ECO:0000256" key="5">
    <source>
        <dbReference type="ARBA" id="ARBA00023136"/>
    </source>
</evidence>
<feature type="transmembrane region" description="Helical" evidence="6">
    <location>
        <begin position="147"/>
        <end position="173"/>
    </location>
</feature>
<dbReference type="RefSeq" id="WP_173680605.1">
    <property type="nucleotide sequence ID" value="NZ_JAAZWO010000025.1"/>
</dbReference>
<dbReference type="EMBL" id="JAAZWO010000025">
    <property type="protein sequence ID" value="MBC2399286.1"/>
    <property type="molecule type" value="Genomic_DNA"/>
</dbReference>
<feature type="transmembrane region" description="Helical" evidence="6">
    <location>
        <begin position="354"/>
        <end position="371"/>
    </location>
</feature>
<dbReference type="CDD" id="cd10336">
    <property type="entry name" value="SLC6sbd_Tyt1-Like"/>
    <property type="match status" value="1"/>
</dbReference>
<feature type="transmembrane region" description="Helical" evidence="6">
    <location>
        <begin position="24"/>
        <end position="43"/>
    </location>
</feature>
<feature type="transmembrane region" description="Helical" evidence="6">
    <location>
        <begin position="427"/>
        <end position="446"/>
    </location>
</feature>
<name>A0A923ED99_CLOTT</name>
<dbReference type="GO" id="GO:0016020">
    <property type="term" value="C:membrane"/>
    <property type="evidence" value="ECO:0007669"/>
    <property type="project" value="UniProtKB-SubCell"/>
</dbReference>
<reference evidence="7 8" key="1">
    <citation type="submission" date="2020-04" db="EMBL/GenBank/DDBJ databases">
        <title>Genomic insights into acetone-butanol-ethanol (ABE) fermentation by sequencing solventogenic clostridia strains.</title>
        <authorList>
            <person name="Brown S."/>
        </authorList>
    </citation>
    <scope>NUCLEOTIDE SEQUENCE [LARGE SCALE GENOMIC DNA]</scope>
    <source>
        <strain evidence="7 8">DJ011</strain>
    </source>
</reference>
<dbReference type="PANTHER" id="PTHR42948">
    <property type="entry name" value="TRANSPORTER"/>
    <property type="match status" value="1"/>
</dbReference>
<keyword evidence="5 6" id="KW-0472">Membrane</keyword>
<feature type="transmembrane region" description="Helical" evidence="6">
    <location>
        <begin position="310"/>
        <end position="333"/>
    </location>
</feature>
<evidence type="ECO:0000256" key="4">
    <source>
        <dbReference type="ARBA" id="ARBA00022989"/>
    </source>
</evidence>
<feature type="transmembrane region" description="Helical" evidence="6">
    <location>
        <begin position="49"/>
        <end position="73"/>
    </location>
</feature>
<evidence type="ECO:0000313" key="7">
    <source>
        <dbReference type="EMBL" id="MBC2399286.1"/>
    </source>
</evidence>
<feature type="transmembrane region" description="Helical" evidence="6">
    <location>
        <begin position="104"/>
        <end position="127"/>
    </location>
</feature>
<evidence type="ECO:0000313" key="8">
    <source>
        <dbReference type="Proteomes" id="UP000563151"/>
    </source>
</evidence>
<dbReference type="InterPro" id="IPR000175">
    <property type="entry name" value="Na/ntran_symport"/>
</dbReference>
<dbReference type="PRINTS" id="PR00176">
    <property type="entry name" value="NANEUSMPORT"/>
</dbReference>
<accession>A0A923ED99</accession>
<dbReference type="AlphaFoldDB" id="A0A923ED99"/>
<comment type="subcellular location">
    <subcellularLocation>
        <location evidence="1">Membrane</location>
        <topology evidence="1">Multi-pass membrane protein</topology>
    </subcellularLocation>
</comment>
<dbReference type="InterPro" id="IPR037272">
    <property type="entry name" value="SNS_sf"/>
</dbReference>
<dbReference type="InterPro" id="IPR047218">
    <property type="entry name" value="YocR/YhdH-like"/>
</dbReference>
<dbReference type="NCBIfam" id="NF037979">
    <property type="entry name" value="Na_transp"/>
    <property type="match status" value="1"/>
</dbReference>
<dbReference type="Pfam" id="PF00209">
    <property type="entry name" value="SNF"/>
    <property type="match status" value="2"/>
</dbReference>
<keyword evidence="8" id="KW-1185">Reference proteome</keyword>